<reference evidence="2" key="1">
    <citation type="submission" date="2021-01" db="EMBL/GenBank/DDBJ databases">
        <authorList>
            <person name="Corre E."/>
            <person name="Pelletier E."/>
            <person name="Niang G."/>
            <person name="Scheremetjew M."/>
            <person name="Finn R."/>
            <person name="Kale V."/>
            <person name="Holt S."/>
            <person name="Cochrane G."/>
            <person name="Meng A."/>
            <person name="Brown T."/>
            <person name="Cohen L."/>
        </authorList>
    </citation>
    <scope>NUCLEOTIDE SEQUENCE</scope>
    <source>
        <strain evidence="2">GSO104</strain>
    </source>
</reference>
<gene>
    <name evidence="2" type="ORF">DBRI00130_LOCUS42289</name>
</gene>
<feature type="compositionally biased region" description="Polar residues" evidence="1">
    <location>
        <begin position="58"/>
        <end position="93"/>
    </location>
</feature>
<feature type="compositionally biased region" description="Polar residues" evidence="1">
    <location>
        <begin position="16"/>
        <end position="32"/>
    </location>
</feature>
<accession>A0A7S4T380</accession>
<evidence type="ECO:0000313" key="2">
    <source>
        <dbReference type="EMBL" id="CAE4664300.1"/>
    </source>
</evidence>
<evidence type="ECO:0000256" key="1">
    <source>
        <dbReference type="SAM" id="MobiDB-lite"/>
    </source>
</evidence>
<sequence length="306" mass="34892">MQQSGEISSVPIMHCNKSNETHPSSAASSGNNIFMGATPNKSRADMATRQDHKRRRTQLQNHPDTKNFARSTVKGTNSCASSQSRSYMESSASRIRQNYLRTIGIERRQGNMFPDQTRTINSPPTKPLVPSRQEPLHCREEAEMYPNRECAPDTINKGSDISHRNWADNFSTNSLSVSPSSVMSITDPRPAMVPLRKEICRRVSFGPSVCVRPIPTRSEYSDRMKSQIWSSRHELQMNAQRNVIEFTAENWDWRQAASDDDMIICDVTGERVHPIHYVRAAQHYNSLQKENLLLLSRMAAMRWGQR</sequence>
<name>A0A7S4T380_9STRA</name>
<proteinExistence type="predicted"/>
<dbReference type="EMBL" id="HBNS01058820">
    <property type="protein sequence ID" value="CAE4664300.1"/>
    <property type="molecule type" value="Transcribed_RNA"/>
</dbReference>
<dbReference type="AlphaFoldDB" id="A0A7S4T380"/>
<feature type="region of interest" description="Disordered" evidence="1">
    <location>
        <begin position="113"/>
        <end position="133"/>
    </location>
</feature>
<feature type="compositionally biased region" description="Polar residues" evidence="1">
    <location>
        <begin position="114"/>
        <end position="123"/>
    </location>
</feature>
<organism evidence="2">
    <name type="scientific">Ditylum brightwellii</name>
    <dbReference type="NCBI Taxonomy" id="49249"/>
    <lineage>
        <taxon>Eukaryota</taxon>
        <taxon>Sar</taxon>
        <taxon>Stramenopiles</taxon>
        <taxon>Ochrophyta</taxon>
        <taxon>Bacillariophyta</taxon>
        <taxon>Mediophyceae</taxon>
        <taxon>Lithodesmiophycidae</taxon>
        <taxon>Lithodesmiales</taxon>
        <taxon>Lithodesmiaceae</taxon>
        <taxon>Ditylum</taxon>
    </lineage>
</organism>
<feature type="region of interest" description="Disordered" evidence="1">
    <location>
        <begin position="1"/>
        <end position="93"/>
    </location>
</feature>
<protein>
    <submittedName>
        <fullName evidence="2">Uncharacterized protein</fullName>
    </submittedName>
</protein>